<gene>
    <name evidence="3" type="ORF">RS030_192797</name>
</gene>
<feature type="region of interest" description="Disordered" evidence="1">
    <location>
        <begin position="41"/>
        <end position="61"/>
    </location>
</feature>
<reference evidence="3 4" key="1">
    <citation type="submission" date="2023-10" db="EMBL/GenBank/DDBJ databases">
        <title>Comparative genomics analysis reveals potential genetic determinants of host preference in Cryptosporidium xiaoi.</title>
        <authorList>
            <person name="Xiao L."/>
            <person name="Li J."/>
        </authorList>
    </citation>
    <scope>NUCLEOTIDE SEQUENCE [LARGE SCALE GENOMIC DNA]</scope>
    <source>
        <strain evidence="3 4">52996</strain>
    </source>
</reference>
<dbReference type="InterPro" id="IPR051957">
    <property type="entry name" value="CRISP-LCCL_domain"/>
</dbReference>
<dbReference type="PANTHER" id="PTHR31331:SF1">
    <property type="entry name" value="CYSTEINE RICH SECRETORY PROTEIN LCCL DOMAIN CONTAINING 2"/>
    <property type="match status" value="1"/>
</dbReference>
<dbReference type="SUPFAM" id="SSF69848">
    <property type="entry name" value="LCCL domain"/>
    <property type="match status" value="1"/>
</dbReference>
<accession>A0AAV9Y123</accession>
<evidence type="ECO:0000256" key="1">
    <source>
        <dbReference type="SAM" id="MobiDB-lite"/>
    </source>
</evidence>
<sequence>IGTDVYRDDSSICLSAMHSNTLNRSNGLVQITPIEGLDSYGATTRNGVSSVSYSGKRWNKS</sequence>
<dbReference type="Proteomes" id="UP001311799">
    <property type="component" value="Unassembled WGS sequence"/>
</dbReference>
<feature type="non-terminal residue" evidence="3">
    <location>
        <position position="1"/>
    </location>
</feature>
<proteinExistence type="predicted"/>
<comment type="caution">
    <text evidence="3">The sequence shown here is derived from an EMBL/GenBank/DDBJ whole genome shotgun (WGS) entry which is preliminary data.</text>
</comment>
<dbReference type="AlphaFoldDB" id="A0AAV9Y123"/>
<organism evidence="3 4">
    <name type="scientific">Cryptosporidium xiaoi</name>
    <dbReference type="NCBI Taxonomy" id="659607"/>
    <lineage>
        <taxon>Eukaryota</taxon>
        <taxon>Sar</taxon>
        <taxon>Alveolata</taxon>
        <taxon>Apicomplexa</taxon>
        <taxon>Conoidasida</taxon>
        <taxon>Coccidia</taxon>
        <taxon>Eucoccidiorida</taxon>
        <taxon>Eimeriorina</taxon>
        <taxon>Cryptosporidiidae</taxon>
        <taxon>Cryptosporidium</taxon>
    </lineage>
</organism>
<feature type="domain" description="LCCL" evidence="2">
    <location>
        <begin position="1"/>
        <end position="52"/>
    </location>
</feature>
<dbReference type="InterPro" id="IPR004043">
    <property type="entry name" value="LCCL"/>
</dbReference>
<feature type="compositionally biased region" description="Polar residues" evidence="1">
    <location>
        <begin position="41"/>
        <end position="53"/>
    </location>
</feature>
<keyword evidence="4" id="KW-1185">Reference proteome</keyword>
<protein>
    <recommendedName>
        <fullName evidence="2">LCCL domain-containing protein</fullName>
    </recommendedName>
</protein>
<dbReference type="EMBL" id="JAWDEY010000010">
    <property type="protein sequence ID" value="KAK6589872.1"/>
    <property type="molecule type" value="Genomic_DNA"/>
</dbReference>
<dbReference type="Gene3D" id="2.170.130.20">
    <property type="entry name" value="LCCL-like domain"/>
    <property type="match status" value="1"/>
</dbReference>
<name>A0AAV9Y123_9CRYT</name>
<evidence type="ECO:0000313" key="3">
    <source>
        <dbReference type="EMBL" id="KAK6589872.1"/>
    </source>
</evidence>
<dbReference type="Pfam" id="PF03815">
    <property type="entry name" value="LCCL"/>
    <property type="match status" value="1"/>
</dbReference>
<dbReference type="InterPro" id="IPR036609">
    <property type="entry name" value="LCCL_sf"/>
</dbReference>
<evidence type="ECO:0000259" key="2">
    <source>
        <dbReference type="PROSITE" id="PS50820"/>
    </source>
</evidence>
<dbReference type="PANTHER" id="PTHR31331">
    <property type="entry name" value="LCCL DOMAIN PROTEIN (AFU_ORTHOLOGUE AFUA_5G08630)"/>
    <property type="match status" value="1"/>
</dbReference>
<dbReference type="PROSITE" id="PS50820">
    <property type="entry name" value="LCCL"/>
    <property type="match status" value="1"/>
</dbReference>
<evidence type="ECO:0000313" key="4">
    <source>
        <dbReference type="Proteomes" id="UP001311799"/>
    </source>
</evidence>
<feature type="non-terminal residue" evidence="3">
    <location>
        <position position="61"/>
    </location>
</feature>